<feature type="region of interest" description="Disordered" evidence="7">
    <location>
        <begin position="522"/>
        <end position="546"/>
    </location>
</feature>
<sequence>MTTDTDAERDESEVDANDAAPERIGSGIDGLDEVLRGGLVNSRLYLVCGAPGTGKTLLGMHFLEAGLERGETVLFVHGEESREEIVTNGSRLGIDVEDAAFLDLGPESEFFTEDRSYELVDPGTVDHDRYTKDIHEAISRIDPSRVVIDPITQLRYIEPNDHQFRKRILSLMRFLKERNATVLTTATVSNDGAASSEEGGTEYDVEVQSLSDSVIELRRGDGGRRLRVTKHRGYGQRRGSHGMAIRDGGVEVFPALVSDRERRGKSSVDEPGVGVEAETETETETETGVGCDPGILQSGNPALDELLGGGLERGTVTFVSGPTGAGKTTLSTQFLVEAATEGSDAALYLFEESVETFVRRADSVGVPIEAYRGNGTLSIEPVEPLSRSAEEFAHQVRDHVDDGIEVVLIDGIDGYTMSLQGRRERLVRKLRALTRYLTDRGVTVLITDEIRQLSGVTTATSANLSHLADNIVFVSYLEVDGGLEKVIGVLKKRTGGFEHTMRRFEITSDGLRIGDPVPGYTGVFDGRTGGQSGPSRPVDDQGDLDE</sequence>
<feature type="compositionally biased region" description="Acidic residues" evidence="7">
    <location>
        <begin position="1"/>
        <end position="16"/>
    </location>
</feature>
<comment type="caution">
    <text evidence="9">The sequence shown here is derived from an EMBL/GenBank/DDBJ whole genome shotgun (WGS) entry which is preliminary data.</text>
</comment>
<dbReference type="PANTHER" id="PTHR42926:SF1">
    <property type="entry name" value="CIRCADIAN CLOCK OSCILLATOR PROTEIN KAIC 1"/>
    <property type="match status" value="1"/>
</dbReference>
<evidence type="ECO:0000256" key="2">
    <source>
        <dbReference type="ARBA" id="ARBA00022553"/>
    </source>
</evidence>
<dbReference type="SUPFAM" id="SSF52540">
    <property type="entry name" value="P-loop containing nucleoside triphosphate hydrolases"/>
    <property type="match status" value="2"/>
</dbReference>
<dbReference type="GO" id="GO:0005524">
    <property type="term" value="F:ATP binding"/>
    <property type="evidence" value="ECO:0007669"/>
    <property type="project" value="InterPro"/>
</dbReference>
<gene>
    <name evidence="9" type="ORF">C446_06610</name>
</gene>
<evidence type="ECO:0000259" key="8">
    <source>
        <dbReference type="PROSITE" id="PS51146"/>
    </source>
</evidence>
<dbReference type="SMART" id="SM00382">
    <property type="entry name" value="AAA"/>
    <property type="match status" value="2"/>
</dbReference>
<dbReference type="Pfam" id="PF06745">
    <property type="entry name" value="ATPase"/>
    <property type="match status" value="2"/>
</dbReference>
<dbReference type="InterPro" id="IPR014774">
    <property type="entry name" value="KaiC-like_dom"/>
</dbReference>
<dbReference type="PRINTS" id="PR01874">
    <property type="entry name" value="DNAREPAIRADA"/>
</dbReference>
<dbReference type="Gene3D" id="3.40.50.300">
    <property type="entry name" value="P-loop containing nucleotide triphosphate hydrolases"/>
    <property type="match status" value="2"/>
</dbReference>
<feature type="region of interest" description="Disordered" evidence="7">
    <location>
        <begin position="260"/>
        <end position="293"/>
    </location>
</feature>
<dbReference type="InterPro" id="IPR030665">
    <property type="entry name" value="KaiC"/>
</dbReference>
<evidence type="ECO:0000256" key="4">
    <source>
        <dbReference type="ARBA" id="ARBA00022737"/>
    </source>
</evidence>
<accession>M0M8U7</accession>
<evidence type="ECO:0000256" key="3">
    <source>
        <dbReference type="ARBA" id="ARBA00022679"/>
    </source>
</evidence>
<dbReference type="EC" id="2.7.11.1" evidence="1"/>
<feature type="region of interest" description="Disordered" evidence="7">
    <location>
        <begin position="1"/>
        <end position="27"/>
    </location>
</feature>
<dbReference type="PATRIC" id="fig|1227454.3.peg.1327"/>
<protein>
    <recommendedName>
        <fullName evidence="1">non-specific serine/threonine protein kinase</fullName>
        <ecNumber evidence="1">2.7.11.1</ecNumber>
    </recommendedName>
</protein>
<organism evidence="9 10">
    <name type="scientific">Halobiforma nitratireducens JCM 10879</name>
    <dbReference type="NCBI Taxonomy" id="1227454"/>
    <lineage>
        <taxon>Archaea</taxon>
        <taxon>Methanobacteriati</taxon>
        <taxon>Methanobacteriota</taxon>
        <taxon>Stenosarchaea group</taxon>
        <taxon>Halobacteria</taxon>
        <taxon>Halobacteriales</taxon>
        <taxon>Natrialbaceae</taxon>
        <taxon>Halobiforma</taxon>
    </lineage>
</organism>
<keyword evidence="5" id="KW-0418">Kinase</keyword>
<evidence type="ECO:0000313" key="10">
    <source>
        <dbReference type="Proteomes" id="UP000011607"/>
    </source>
</evidence>
<dbReference type="GO" id="GO:0004674">
    <property type="term" value="F:protein serine/threonine kinase activity"/>
    <property type="evidence" value="ECO:0007669"/>
    <property type="project" value="UniProtKB-EC"/>
</dbReference>
<keyword evidence="2" id="KW-0597">Phosphoprotein</keyword>
<keyword evidence="6" id="KW-0378">Hydrolase</keyword>
<dbReference type="GO" id="GO:0016787">
    <property type="term" value="F:hydrolase activity"/>
    <property type="evidence" value="ECO:0007669"/>
    <property type="project" value="UniProtKB-KW"/>
</dbReference>
<evidence type="ECO:0000256" key="6">
    <source>
        <dbReference type="ARBA" id="ARBA00022801"/>
    </source>
</evidence>
<dbReference type="EMBL" id="AOMA01000069">
    <property type="protein sequence ID" value="EMA41019.1"/>
    <property type="molecule type" value="Genomic_DNA"/>
</dbReference>
<feature type="domain" description="KaiC" evidence="8">
    <location>
        <begin position="294"/>
        <end position="527"/>
    </location>
</feature>
<dbReference type="eggNOG" id="arCOG01174">
    <property type="taxonomic scope" value="Archaea"/>
</dbReference>
<dbReference type="InterPro" id="IPR010624">
    <property type="entry name" value="KaiC_dom"/>
</dbReference>
<keyword evidence="10" id="KW-1185">Reference proteome</keyword>
<dbReference type="InterPro" id="IPR003593">
    <property type="entry name" value="AAA+_ATPase"/>
</dbReference>
<feature type="domain" description="KaiC" evidence="8">
    <location>
        <begin position="22"/>
        <end position="266"/>
    </location>
</feature>
<dbReference type="PANTHER" id="PTHR42926">
    <property type="match status" value="1"/>
</dbReference>
<dbReference type="RefSeq" id="WP_006672268.1">
    <property type="nucleotide sequence ID" value="NZ_AOMA01000069.1"/>
</dbReference>
<dbReference type="PIRSF" id="PIRSF039117">
    <property type="entry name" value="KaiC"/>
    <property type="match status" value="1"/>
</dbReference>
<evidence type="ECO:0000256" key="7">
    <source>
        <dbReference type="SAM" id="MobiDB-lite"/>
    </source>
</evidence>
<evidence type="ECO:0000256" key="5">
    <source>
        <dbReference type="ARBA" id="ARBA00022777"/>
    </source>
</evidence>
<keyword evidence="4" id="KW-0677">Repeat</keyword>
<dbReference type="AlphaFoldDB" id="M0M8U7"/>
<keyword evidence="3" id="KW-0808">Transferase</keyword>
<dbReference type="InterPro" id="IPR027417">
    <property type="entry name" value="P-loop_NTPase"/>
</dbReference>
<reference evidence="9 10" key="1">
    <citation type="journal article" date="2014" name="PLoS Genet.">
        <title>Phylogenetically driven sequencing of extremely halophilic archaea reveals strategies for static and dynamic osmo-response.</title>
        <authorList>
            <person name="Becker E.A."/>
            <person name="Seitzer P.M."/>
            <person name="Tritt A."/>
            <person name="Larsen D."/>
            <person name="Krusor M."/>
            <person name="Yao A.I."/>
            <person name="Wu D."/>
            <person name="Madern D."/>
            <person name="Eisen J.A."/>
            <person name="Darling A.E."/>
            <person name="Facciotti M.T."/>
        </authorList>
    </citation>
    <scope>NUCLEOTIDE SEQUENCE [LARGE SCALE GENOMIC DNA]</scope>
    <source>
        <strain evidence="9 10">JCM 10879</strain>
    </source>
</reference>
<dbReference type="InterPro" id="IPR051347">
    <property type="entry name" value="Circadian_clock_KaiC-rel"/>
</dbReference>
<name>M0M8U7_9EURY</name>
<dbReference type="OrthoDB" id="27015at2157"/>
<dbReference type="STRING" id="1227454.C446_06610"/>
<evidence type="ECO:0000256" key="1">
    <source>
        <dbReference type="ARBA" id="ARBA00012513"/>
    </source>
</evidence>
<evidence type="ECO:0000313" key="9">
    <source>
        <dbReference type="EMBL" id="EMA41019.1"/>
    </source>
</evidence>
<proteinExistence type="predicted"/>
<dbReference type="PROSITE" id="PS51146">
    <property type="entry name" value="KAIC"/>
    <property type="match status" value="2"/>
</dbReference>
<dbReference type="Proteomes" id="UP000011607">
    <property type="component" value="Unassembled WGS sequence"/>
</dbReference>